<dbReference type="GO" id="GO:0008835">
    <property type="term" value="F:diaminohydroxyphosphoribosylaminopyrimidine deaminase activity"/>
    <property type="evidence" value="ECO:0007669"/>
    <property type="project" value="UniProtKB-EC"/>
</dbReference>
<keyword evidence="12" id="KW-0511">Multifunctional enzyme</keyword>
<evidence type="ECO:0000256" key="12">
    <source>
        <dbReference type="ARBA" id="ARBA00023268"/>
    </source>
</evidence>
<evidence type="ECO:0000259" key="17">
    <source>
        <dbReference type="PROSITE" id="PS51747"/>
    </source>
</evidence>
<keyword evidence="7 13" id="KW-0479">Metal-binding</keyword>
<dbReference type="GO" id="GO:0008703">
    <property type="term" value="F:5-amino-6-(5-phosphoribosylamino)uracil reductase activity"/>
    <property type="evidence" value="ECO:0007669"/>
    <property type="project" value="UniProtKB-EC"/>
</dbReference>
<dbReference type="SUPFAM" id="SSF53927">
    <property type="entry name" value="Cytidine deaminase-like"/>
    <property type="match status" value="1"/>
</dbReference>
<evidence type="ECO:0000256" key="15">
    <source>
        <dbReference type="PIRSR" id="PIRSR006769-2"/>
    </source>
</evidence>
<dbReference type="Pfam" id="PF01872">
    <property type="entry name" value="RibD_C"/>
    <property type="match status" value="1"/>
</dbReference>
<proteinExistence type="inferred from homology"/>
<dbReference type="PROSITE" id="PS00903">
    <property type="entry name" value="CYT_DCMP_DEAMINASES_1"/>
    <property type="match status" value="1"/>
</dbReference>
<feature type="binding site" evidence="15">
    <location>
        <position position="157"/>
    </location>
    <ligand>
        <name>NADP(+)</name>
        <dbReference type="ChEBI" id="CHEBI:58349"/>
    </ligand>
</feature>
<evidence type="ECO:0000256" key="13">
    <source>
        <dbReference type="PIRNR" id="PIRNR006769"/>
    </source>
</evidence>
<comment type="catalytic activity">
    <reaction evidence="13">
        <text>2,5-diamino-6-hydroxy-4-(5-phosphoribosylamino)-pyrimidine + H2O + H(+) = 5-amino-6-(5-phospho-D-ribosylamino)uracil + NH4(+)</text>
        <dbReference type="Rhea" id="RHEA:21868"/>
        <dbReference type="ChEBI" id="CHEBI:15377"/>
        <dbReference type="ChEBI" id="CHEBI:15378"/>
        <dbReference type="ChEBI" id="CHEBI:28938"/>
        <dbReference type="ChEBI" id="CHEBI:58453"/>
        <dbReference type="ChEBI" id="CHEBI:58614"/>
        <dbReference type="EC" id="3.5.4.26"/>
    </reaction>
</comment>
<feature type="active site" description="Proton donor" evidence="14">
    <location>
        <position position="55"/>
    </location>
</feature>
<evidence type="ECO:0000256" key="9">
    <source>
        <dbReference type="ARBA" id="ARBA00022833"/>
    </source>
</evidence>
<evidence type="ECO:0000256" key="7">
    <source>
        <dbReference type="ARBA" id="ARBA00022723"/>
    </source>
</evidence>
<dbReference type="InterPro" id="IPR004794">
    <property type="entry name" value="Eubact_RibD"/>
</dbReference>
<evidence type="ECO:0000256" key="10">
    <source>
        <dbReference type="ARBA" id="ARBA00022857"/>
    </source>
</evidence>
<dbReference type="CDD" id="cd01284">
    <property type="entry name" value="Riboflavin_deaminase-reductase"/>
    <property type="match status" value="1"/>
</dbReference>
<dbReference type="PANTHER" id="PTHR38011">
    <property type="entry name" value="DIHYDROFOLATE REDUCTASE FAMILY PROTEIN (AFU_ORTHOLOGUE AFUA_8G06820)"/>
    <property type="match status" value="1"/>
</dbReference>
<feature type="binding site" evidence="15">
    <location>
        <position position="207"/>
    </location>
    <ligand>
        <name>substrate</name>
    </ligand>
</feature>
<evidence type="ECO:0000256" key="11">
    <source>
        <dbReference type="ARBA" id="ARBA00023002"/>
    </source>
</evidence>
<dbReference type="Gene3D" id="3.40.140.10">
    <property type="entry name" value="Cytidine Deaminase, domain 2"/>
    <property type="match status" value="1"/>
</dbReference>
<dbReference type="InterPro" id="IPR050765">
    <property type="entry name" value="Riboflavin_Biosynth_HTPR"/>
</dbReference>
<feature type="binding site" evidence="15">
    <location>
        <position position="296"/>
    </location>
    <ligand>
        <name>substrate</name>
    </ligand>
</feature>
<feature type="binding site" evidence="15">
    <location>
        <position position="210"/>
    </location>
    <ligand>
        <name>substrate</name>
    </ligand>
</feature>
<keyword evidence="11 13" id="KW-0560">Oxidoreductase</keyword>
<feature type="binding site" evidence="15">
    <location>
        <position position="171"/>
    </location>
    <ligand>
        <name>substrate</name>
    </ligand>
</feature>
<name>A0A1H2SQU2_9RHOB</name>
<keyword evidence="10 13" id="KW-0521">NADP</keyword>
<evidence type="ECO:0000256" key="4">
    <source>
        <dbReference type="ARBA" id="ARBA00005259"/>
    </source>
</evidence>
<feature type="binding site" evidence="15">
    <location>
        <position position="173"/>
    </location>
    <ligand>
        <name>NADP(+)</name>
        <dbReference type="ChEBI" id="CHEBI:58349"/>
    </ligand>
</feature>
<dbReference type="InterPro" id="IPR016192">
    <property type="entry name" value="APOBEC/CMP_deaminase_Zn-bd"/>
</dbReference>
<comment type="pathway">
    <text evidence="2 13">Cofactor biosynthesis; riboflavin biosynthesis; 5-amino-6-(D-ribitylamino)uracil from GTP: step 2/4.</text>
</comment>
<dbReference type="GO" id="GO:0008270">
    <property type="term" value="F:zinc ion binding"/>
    <property type="evidence" value="ECO:0007669"/>
    <property type="project" value="InterPro"/>
</dbReference>
<dbReference type="PANTHER" id="PTHR38011:SF7">
    <property type="entry name" value="2,5-DIAMINO-6-RIBOSYLAMINO-4(3H)-PYRIMIDINONE 5'-PHOSPHATE REDUCTASE"/>
    <property type="match status" value="1"/>
</dbReference>
<comment type="similarity">
    <text evidence="5 13">In the C-terminal section; belongs to the HTP reductase family.</text>
</comment>
<dbReference type="EC" id="1.1.1.193" evidence="13"/>
<accession>A0A1H2SQU2</accession>
<evidence type="ECO:0000256" key="16">
    <source>
        <dbReference type="PIRSR" id="PIRSR006769-3"/>
    </source>
</evidence>
<dbReference type="Pfam" id="PF00383">
    <property type="entry name" value="dCMP_cyt_deam_1"/>
    <property type="match status" value="1"/>
</dbReference>
<dbReference type="InterPro" id="IPR002125">
    <property type="entry name" value="CMP_dCMP_dom"/>
</dbReference>
<reference evidence="18 19" key="1">
    <citation type="submission" date="2016-10" db="EMBL/GenBank/DDBJ databases">
        <authorList>
            <person name="de Groot N.N."/>
        </authorList>
    </citation>
    <scope>NUCLEOTIDE SEQUENCE [LARGE SCALE GENOMIC DNA]</scope>
    <source>
        <strain evidence="18 19">DSM 17890</strain>
    </source>
</reference>
<feature type="binding site" evidence="16">
    <location>
        <position position="78"/>
    </location>
    <ligand>
        <name>Zn(2+)</name>
        <dbReference type="ChEBI" id="CHEBI:29105"/>
        <note>catalytic</note>
    </ligand>
</feature>
<sequence>MFDDADARWMRAALTLARRGLGRVAPNPAVGCVIVKDGVVLGRGWTQPGGRPHAETMALAQAGEAARGAAAYVTLEPCAHHGRTPPCADALIAAGIARVVAAAGDPDPRVDGRGLSRLRAAGIAVATGLLEAEAREINAGFLTRHALGRPWLTLKLAGSIDGRIATASGDSRWITGPAARARVHLIRAEADAILVGMGTLRADDPRLDVRLAGLEDRSPLPVLLDPRLSTPPSARLLSTGRPTLILHAPGVDAPRAKTLRGLGAELVEVAAAPGGLSPEACLAALGARGLTRAFCEGGGRLAAALIEADLVDEIAWFTGGAAIGSEGMPALGPLGLSRLAEARRYRCVQSARLGPDAFSLWRRADPTPAA</sequence>
<dbReference type="PIRSF" id="PIRSF006769">
    <property type="entry name" value="RibD"/>
    <property type="match status" value="1"/>
</dbReference>
<dbReference type="Gene3D" id="3.40.430.10">
    <property type="entry name" value="Dihydrofolate Reductase, subunit A"/>
    <property type="match status" value="1"/>
</dbReference>
<evidence type="ECO:0000256" key="14">
    <source>
        <dbReference type="PIRSR" id="PIRSR006769-1"/>
    </source>
</evidence>
<dbReference type="AlphaFoldDB" id="A0A1H2SQU2"/>
<feature type="binding site" evidence="15">
    <location>
        <position position="203"/>
    </location>
    <ligand>
        <name>substrate</name>
    </ligand>
</feature>
<dbReference type="InterPro" id="IPR024072">
    <property type="entry name" value="DHFR-like_dom_sf"/>
</dbReference>
<comment type="cofactor">
    <cofactor evidence="13 16">
        <name>Zn(2+)</name>
        <dbReference type="ChEBI" id="CHEBI:29105"/>
    </cofactor>
    <text evidence="13 16">Binds 1 zinc ion.</text>
</comment>
<keyword evidence="19" id="KW-1185">Reference proteome</keyword>
<evidence type="ECO:0000313" key="19">
    <source>
        <dbReference type="Proteomes" id="UP000199118"/>
    </source>
</evidence>
<dbReference type="EC" id="3.5.4.26" evidence="13"/>
<evidence type="ECO:0000256" key="2">
    <source>
        <dbReference type="ARBA" id="ARBA00004882"/>
    </source>
</evidence>
<dbReference type="UniPathway" id="UPA00275">
    <property type="reaction ID" value="UER00401"/>
</dbReference>
<dbReference type="GO" id="GO:0009231">
    <property type="term" value="P:riboflavin biosynthetic process"/>
    <property type="evidence" value="ECO:0007669"/>
    <property type="project" value="UniProtKB-UniPathway"/>
</dbReference>
<feature type="binding site" evidence="15">
    <location>
        <position position="199"/>
    </location>
    <ligand>
        <name>NADP(+)</name>
        <dbReference type="ChEBI" id="CHEBI:58349"/>
    </ligand>
</feature>
<evidence type="ECO:0000256" key="8">
    <source>
        <dbReference type="ARBA" id="ARBA00022801"/>
    </source>
</evidence>
<feature type="binding site" evidence="16">
    <location>
        <position position="53"/>
    </location>
    <ligand>
        <name>Zn(2+)</name>
        <dbReference type="ChEBI" id="CHEBI:29105"/>
        <note>catalytic</note>
    </ligand>
</feature>
<dbReference type="STRING" id="356660.SAMN05444336_101725"/>
<keyword evidence="9 13" id="KW-0862">Zinc</keyword>
<dbReference type="InterPro" id="IPR002734">
    <property type="entry name" value="RibDG_C"/>
</dbReference>
<evidence type="ECO:0000256" key="3">
    <source>
        <dbReference type="ARBA" id="ARBA00004910"/>
    </source>
</evidence>
<comment type="pathway">
    <text evidence="3 13">Cofactor biosynthesis; riboflavin biosynthesis; 5-amino-6-(D-ribitylamino)uracil from GTP: step 3/4.</text>
</comment>
<dbReference type="SUPFAM" id="SSF53597">
    <property type="entry name" value="Dihydrofolate reductase-like"/>
    <property type="match status" value="1"/>
</dbReference>
<evidence type="ECO:0000256" key="6">
    <source>
        <dbReference type="ARBA" id="ARBA00022619"/>
    </source>
</evidence>
<dbReference type="NCBIfam" id="TIGR00326">
    <property type="entry name" value="eubact_ribD"/>
    <property type="match status" value="1"/>
</dbReference>
<comment type="function">
    <text evidence="1 13">Converts 2,5-diamino-6-(ribosylamino)-4(3h)-pyrimidinone 5'-phosphate into 5-amino-6-(ribosylamino)-2,4(1h,3h)-pyrimidinedione 5'-phosphate.</text>
</comment>
<comment type="similarity">
    <text evidence="4 13">In the N-terminal section; belongs to the cytidine and deoxycytidylate deaminase family.</text>
</comment>
<feature type="binding site" evidence="16">
    <location>
        <position position="87"/>
    </location>
    <ligand>
        <name>Zn(2+)</name>
        <dbReference type="ChEBI" id="CHEBI:29105"/>
        <note>catalytic</note>
    </ligand>
</feature>
<feature type="binding site" evidence="15">
    <location>
        <begin position="298"/>
        <end position="304"/>
    </location>
    <ligand>
        <name>NADP(+)</name>
        <dbReference type="ChEBI" id="CHEBI:58349"/>
    </ligand>
</feature>
<gene>
    <name evidence="18" type="ORF">SAMN05444336_101725</name>
</gene>
<keyword evidence="8 13" id="KW-0378">Hydrolase</keyword>
<dbReference type="PROSITE" id="PS51747">
    <property type="entry name" value="CYT_DCMP_DEAMINASES_2"/>
    <property type="match status" value="1"/>
</dbReference>
<keyword evidence="6 13" id="KW-0686">Riboflavin biosynthesis</keyword>
<evidence type="ECO:0000313" key="18">
    <source>
        <dbReference type="EMBL" id="SDW33414.1"/>
    </source>
</evidence>
<protein>
    <recommendedName>
        <fullName evidence="13">Riboflavin biosynthesis protein RibD</fullName>
    </recommendedName>
    <domain>
        <recommendedName>
            <fullName evidence="13">Diaminohydroxyphosphoribosylaminopyrimidine deaminase</fullName>
            <shortName evidence="13">DRAP deaminase</shortName>
            <ecNumber evidence="13">3.5.4.26</ecNumber>
        </recommendedName>
        <alternativeName>
            <fullName evidence="13">Riboflavin-specific deaminase</fullName>
        </alternativeName>
    </domain>
    <domain>
        <recommendedName>
            <fullName evidence="13">5-amino-6-(5-phosphoribosylamino)uracil reductase</fullName>
            <ecNumber evidence="13">1.1.1.193</ecNumber>
        </recommendedName>
        <alternativeName>
            <fullName evidence="13">HTP reductase</fullName>
        </alternativeName>
    </domain>
</protein>
<dbReference type="InterPro" id="IPR016193">
    <property type="entry name" value="Cytidine_deaminase-like"/>
</dbReference>
<feature type="domain" description="CMP/dCMP-type deaminase" evidence="17">
    <location>
        <begin position="4"/>
        <end position="126"/>
    </location>
</feature>
<dbReference type="RefSeq" id="WP_245710368.1">
    <property type="nucleotide sequence ID" value="NZ_FNMZ01000001.1"/>
</dbReference>
<dbReference type="FunFam" id="3.40.140.10:FF:000025">
    <property type="entry name" value="Riboflavin biosynthesis protein RibD"/>
    <property type="match status" value="1"/>
</dbReference>
<evidence type="ECO:0000256" key="1">
    <source>
        <dbReference type="ARBA" id="ARBA00002151"/>
    </source>
</evidence>
<dbReference type="EMBL" id="FNMZ01000001">
    <property type="protein sequence ID" value="SDW33414.1"/>
    <property type="molecule type" value="Genomic_DNA"/>
</dbReference>
<organism evidence="18 19">
    <name type="scientific">Albimonas donghaensis</name>
    <dbReference type="NCBI Taxonomy" id="356660"/>
    <lineage>
        <taxon>Bacteria</taxon>
        <taxon>Pseudomonadati</taxon>
        <taxon>Pseudomonadota</taxon>
        <taxon>Alphaproteobacteria</taxon>
        <taxon>Rhodobacterales</taxon>
        <taxon>Paracoccaceae</taxon>
        <taxon>Albimonas</taxon>
    </lineage>
</organism>
<dbReference type="Proteomes" id="UP000199118">
    <property type="component" value="Unassembled WGS sequence"/>
</dbReference>
<comment type="catalytic activity">
    <reaction evidence="13">
        <text>5-amino-6-(5-phospho-D-ribitylamino)uracil + NADP(+) = 5-amino-6-(5-phospho-D-ribosylamino)uracil + NADPH + H(+)</text>
        <dbReference type="Rhea" id="RHEA:17845"/>
        <dbReference type="ChEBI" id="CHEBI:15378"/>
        <dbReference type="ChEBI" id="CHEBI:57783"/>
        <dbReference type="ChEBI" id="CHEBI:58349"/>
        <dbReference type="ChEBI" id="CHEBI:58421"/>
        <dbReference type="ChEBI" id="CHEBI:58453"/>
        <dbReference type="EC" id="1.1.1.193"/>
    </reaction>
</comment>
<feature type="binding site" evidence="15">
    <location>
        <position position="187"/>
    </location>
    <ligand>
        <name>substrate</name>
    </ligand>
</feature>
<evidence type="ECO:0000256" key="5">
    <source>
        <dbReference type="ARBA" id="ARBA00007417"/>
    </source>
</evidence>